<evidence type="ECO:0000256" key="1">
    <source>
        <dbReference type="SAM" id="Phobius"/>
    </source>
</evidence>
<keyword evidence="1" id="KW-0472">Membrane</keyword>
<keyword evidence="1" id="KW-1133">Transmembrane helix</keyword>
<name>A0AAD8DLB9_MYTSE</name>
<dbReference type="InterPro" id="IPR033640">
    <property type="entry name" value="FAR_C"/>
</dbReference>
<gene>
    <name evidence="3" type="ORF">PYW07_011255</name>
</gene>
<evidence type="ECO:0000259" key="2">
    <source>
        <dbReference type="Pfam" id="PF03015"/>
    </source>
</evidence>
<dbReference type="CDD" id="cd09071">
    <property type="entry name" value="FAR_C"/>
    <property type="match status" value="1"/>
</dbReference>
<evidence type="ECO:0000313" key="4">
    <source>
        <dbReference type="Proteomes" id="UP001231518"/>
    </source>
</evidence>
<protein>
    <recommendedName>
        <fullName evidence="2">Fatty acyl-CoA reductase C-terminal domain-containing protein</fullName>
    </recommendedName>
</protein>
<reference evidence="3" key="1">
    <citation type="submission" date="2023-03" db="EMBL/GenBank/DDBJ databases">
        <title>Chromosome-level genomes of two armyworms, Mythimna separata and Mythimna loreyi, provide insights into the biosynthesis and reception of sex pheromones.</title>
        <authorList>
            <person name="Zhao H."/>
        </authorList>
    </citation>
    <scope>NUCLEOTIDE SEQUENCE</scope>
    <source>
        <strain evidence="3">BeijingLab</strain>
        <tissue evidence="3">Pupa</tissue>
    </source>
</reference>
<dbReference type="Pfam" id="PF03015">
    <property type="entry name" value="Sterile"/>
    <property type="match status" value="1"/>
</dbReference>
<organism evidence="3 4">
    <name type="scientific">Mythimna separata</name>
    <name type="common">Oriental armyworm</name>
    <name type="synonym">Pseudaletia separata</name>
    <dbReference type="NCBI Taxonomy" id="271217"/>
    <lineage>
        <taxon>Eukaryota</taxon>
        <taxon>Metazoa</taxon>
        <taxon>Ecdysozoa</taxon>
        <taxon>Arthropoda</taxon>
        <taxon>Hexapoda</taxon>
        <taxon>Insecta</taxon>
        <taxon>Pterygota</taxon>
        <taxon>Neoptera</taxon>
        <taxon>Endopterygota</taxon>
        <taxon>Lepidoptera</taxon>
        <taxon>Glossata</taxon>
        <taxon>Ditrysia</taxon>
        <taxon>Noctuoidea</taxon>
        <taxon>Noctuidae</taxon>
        <taxon>Noctuinae</taxon>
        <taxon>Hadenini</taxon>
        <taxon>Mythimna</taxon>
    </lineage>
</organism>
<dbReference type="Proteomes" id="UP001231518">
    <property type="component" value="Chromosome 28"/>
</dbReference>
<dbReference type="AlphaFoldDB" id="A0AAD8DLB9"/>
<proteinExistence type="predicted"/>
<evidence type="ECO:0000313" key="3">
    <source>
        <dbReference type="EMBL" id="KAJ8707578.1"/>
    </source>
</evidence>
<comment type="caution">
    <text evidence="3">The sequence shown here is derived from an EMBL/GenBank/DDBJ whole genome shotgun (WGS) entry which is preliminary data.</text>
</comment>
<feature type="transmembrane region" description="Helical" evidence="1">
    <location>
        <begin position="20"/>
        <end position="40"/>
    </location>
</feature>
<dbReference type="EMBL" id="JARGEI010000027">
    <property type="protein sequence ID" value="KAJ8707578.1"/>
    <property type="molecule type" value="Genomic_DNA"/>
</dbReference>
<accession>A0AAD8DLB9</accession>
<keyword evidence="4" id="KW-1185">Reference proteome</keyword>
<keyword evidence="1" id="KW-0812">Transmembrane</keyword>
<feature type="domain" description="Fatty acyl-CoA reductase C-terminal" evidence="2">
    <location>
        <begin position="25"/>
        <end position="103"/>
    </location>
</feature>
<sequence>MDAVWYCFVIQSPYRWVHLLFSFLLHTVPACLADGVCVLLNKPPRLKKTYATITKMATTTAFYTNNNWVFDDSNTGALYNNLSESDKVIYHCDITDVEWTEQIVLCNQYRRSLAK</sequence>